<feature type="compositionally biased region" description="Low complexity" evidence="1">
    <location>
        <begin position="162"/>
        <end position="177"/>
    </location>
</feature>
<evidence type="ECO:0000313" key="3">
    <source>
        <dbReference type="Proteomes" id="UP001148312"/>
    </source>
</evidence>
<dbReference type="Proteomes" id="UP001148312">
    <property type="component" value="Unassembled WGS sequence"/>
</dbReference>
<reference evidence="2" key="2">
    <citation type="journal article" date="2023" name="IMA Fungus">
        <title>Comparative genomic study of the Penicillium genus elucidates a diverse pangenome and 15 lateral gene transfer events.</title>
        <authorList>
            <person name="Petersen C."/>
            <person name="Sorensen T."/>
            <person name="Nielsen M.R."/>
            <person name="Sondergaard T.E."/>
            <person name="Sorensen J.L."/>
            <person name="Fitzpatrick D.A."/>
            <person name="Frisvad J.C."/>
            <person name="Nielsen K.L."/>
        </authorList>
    </citation>
    <scope>NUCLEOTIDE SEQUENCE</scope>
    <source>
        <strain evidence="2">IBT 30728</strain>
    </source>
</reference>
<dbReference type="EMBL" id="JAPWDQ010000004">
    <property type="protein sequence ID" value="KAJ5489684.1"/>
    <property type="molecule type" value="Genomic_DNA"/>
</dbReference>
<protein>
    <submittedName>
        <fullName evidence="2">Uncharacterized protein</fullName>
    </submittedName>
</protein>
<dbReference type="GeneID" id="81624425"/>
<feature type="compositionally biased region" description="Basic residues" evidence="1">
    <location>
        <begin position="190"/>
        <end position="202"/>
    </location>
</feature>
<accession>A0A9W9XE23</accession>
<comment type="caution">
    <text evidence="2">The sequence shown here is derived from an EMBL/GenBank/DDBJ whole genome shotgun (WGS) entry which is preliminary data.</text>
</comment>
<proteinExistence type="predicted"/>
<reference evidence="2" key="1">
    <citation type="submission" date="2022-12" db="EMBL/GenBank/DDBJ databases">
        <authorList>
            <person name="Petersen C."/>
        </authorList>
    </citation>
    <scope>NUCLEOTIDE SEQUENCE</scope>
    <source>
        <strain evidence="2">IBT 30728</strain>
    </source>
</reference>
<dbReference type="AlphaFoldDB" id="A0A9W9XE23"/>
<sequence>MIPPCDPCILEQNPQFKRVYENITKNLLNPDGSSCARTADPARKAVDDELKQYQLQRAKDQIKKNAVQQLAFAKQSELSDECRDNLALISLYLENASPVANPCETARNGESQPQSQAPDDSLALLKPTITSFYTSIPSLIQPFSTLLSESVSTLRILSATSSKQDTTAATATSSTQQPDPESSAPDHNQFRTRARARDHRVRTSLAPLPKVSVQLGQRVEALRQRQISDLPAARRDLAVVAAKVMSMRAAVLERMLEIASTIHTPETVAALRRYQEHLLETRLQLDERRVVAIEDLKKYGFYESLEDENQPESDMRGGSKQTWEELAVRYGRLLKQIDSAKKEIASVGEERM</sequence>
<dbReference type="RefSeq" id="XP_056791717.1">
    <property type="nucleotide sequence ID" value="XM_056934176.1"/>
</dbReference>
<gene>
    <name evidence="2" type="ORF">N7539_004574</name>
</gene>
<feature type="region of interest" description="Disordered" evidence="1">
    <location>
        <begin position="162"/>
        <end position="203"/>
    </location>
</feature>
<name>A0A9W9XE23_9EURO</name>
<evidence type="ECO:0000313" key="2">
    <source>
        <dbReference type="EMBL" id="KAJ5489684.1"/>
    </source>
</evidence>
<evidence type="ECO:0000256" key="1">
    <source>
        <dbReference type="SAM" id="MobiDB-lite"/>
    </source>
</evidence>
<organism evidence="2 3">
    <name type="scientific">Penicillium diatomitis</name>
    <dbReference type="NCBI Taxonomy" id="2819901"/>
    <lineage>
        <taxon>Eukaryota</taxon>
        <taxon>Fungi</taxon>
        <taxon>Dikarya</taxon>
        <taxon>Ascomycota</taxon>
        <taxon>Pezizomycotina</taxon>
        <taxon>Eurotiomycetes</taxon>
        <taxon>Eurotiomycetidae</taxon>
        <taxon>Eurotiales</taxon>
        <taxon>Aspergillaceae</taxon>
        <taxon>Penicillium</taxon>
    </lineage>
</organism>
<keyword evidence="3" id="KW-1185">Reference proteome</keyword>